<proteinExistence type="predicted"/>
<reference evidence="3" key="1">
    <citation type="submission" date="2015-07" db="EMBL/GenBank/DDBJ databases">
        <authorList>
            <person name="Rodrigo-Torres Lidia"/>
            <person name="Arahal R.David."/>
        </authorList>
    </citation>
    <scope>NUCLEOTIDE SEQUENCE [LARGE SCALE GENOMIC DNA]</scope>
    <source>
        <strain evidence="3">CECT 4801</strain>
    </source>
</reference>
<gene>
    <name evidence="2" type="ORF">LAL4801_00485</name>
</gene>
<dbReference type="STRING" id="187304.B0E33_27665"/>
<dbReference type="InterPro" id="IPR053176">
    <property type="entry name" value="T6SS_TssE1-like"/>
</dbReference>
<evidence type="ECO:0000313" key="3">
    <source>
        <dbReference type="Proteomes" id="UP000048926"/>
    </source>
</evidence>
<accession>A0A0M6XW50</accession>
<dbReference type="PANTHER" id="PTHR38595:SF1">
    <property type="entry name" value="TYPE VI SECRETION SYSTEM COMPONENT TSSE1"/>
    <property type="match status" value="1"/>
</dbReference>
<evidence type="ECO:0000313" key="2">
    <source>
        <dbReference type="EMBL" id="CTQ42065.1"/>
    </source>
</evidence>
<dbReference type="AlphaFoldDB" id="A0A0M6XW50"/>
<evidence type="ECO:0000259" key="1">
    <source>
        <dbReference type="Pfam" id="PF04965"/>
    </source>
</evidence>
<dbReference type="Pfam" id="PF04965">
    <property type="entry name" value="GPW_gp25"/>
    <property type="match status" value="1"/>
</dbReference>
<dbReference type="InterPro" id="IPR007048">
    <property type="entry name" value="IraD/Gp25-like"/>
</dbReference>
<organism evidence="2 3">
    <name type="scientific">Roseibium aggregatum</name>
    <dbReference type="NCBI Taxonomy" id="187304"/>
    <lineage>
        <taxon>Bacteria</taxon>
        <taxon>Pseudomonadati</taxon>
        <taxon>Pseudomonadota</taxon>
        <taxon>Alphaproteobacteria</taxon>
        <taxon>Hyphomicrobiales</taxon>
        <taxon>Stappiaceae</taxon>
        <taxon>Roseibium</taxon>
    </lineage>
</organism>
<dbReference type="InterPro" id="IPR017737">
    <property type="entry name" value="TssE1-like"/>
</dbReference>
<dbReference type="RefSeq" id="WP_022999369.1">
    <property type="nucleotide sequence ID" value="NZ_CP045622.1"/>
</dbReference>
<protein>
    <submittedName>
        <fullName evidence="2">Type VI secretion system lysozyme-like protein</fullName>
    </submittedName>
</protein>
<dbReference type="EMBL" id="CXST01000001">
    <property type="protein sequence ID" value="CTQ42065.1"/>
    <property type="molecule type" value="Genomic_DNA"/>
</dbReference>
<keyword evidence="3" id="KW-1185">Reference proteome</keyword>
<sequence>MAKSNVKMHSPLMWAFRAMDDPDYKAAQDRQKEAQNGANLRSGRRLSRSYGVSEHTLLSEVRQDLQALLNTVNLNSTQDLSDFPEVESSIINYGLPDLSVHIVDSVRIDRLAEDIRQALIHFEPRMDPRTLKVERDDKVESDTFKVRFLIKAEIRCDPIRVASEFVADVDPAFGRIKIIGATA</sequence>
<feature type="domain" description="IraD/Gp25-like" evidence="1">
    <location>
        <begin position="57"/>
        <end position="158"/>
    </location>
</feature>
<dbReference type="OrthoDB" id="119583at2"/>
<name>A0A0M6XW50_9HYPH</name>
<dbReference type="PANTHER" id="PTHR38595">
    <property type="entry name" value="CYTOPLASMIC PROTEIN-RELATED"/>
    <property type="match status" value="1"/>
</dbReference>
<dbReference type="SUPFAM" id="SSF160719">
    <property type="entry name" value="gpW/gp25-like"/>
    <property type="match status" value="1"/>
</dbReference>
<dbReference type="NCBIfam" id="TIGR03357">
    <property type="entry name" value="VI_zyme"/>
    <property type="match status" value="1"/>
</dbReference>
<dbReference type="Proteomes" id="UP000048926">
    <property type="component" value="Unassembled WGS sequence"/>
</dbReference>